<evidence type="ECO:0000313" key="10">
    <source>
        <dbReference type="EMBL" id="MBI3627209.1"/>
    </source>
</evidence>
<dbReference type="InterPro" id="IPR050297">
    <property type="entry name" value="LipidA_mod_glycosyltrf_83"/>
</dbReference>
<evidence type="ECO:0000256" key="1">
    <source>
        <dbReference type="ARBA" id="ARBA00004651"/>
    </source>
</evidence>
<evidence type="ECO:0000256" key="4">
    <source>
        <dbReference type="ARBA" id="ARBA00022679"/>
    </source>
</evidence>
<feature type="transmembrane region" description="Helical" evidence="8">
    <location>
        <begin position="135"/>
        <end position="160"/>
    </location>
</feature>
<reference evidence="10" key="1">
    <citation type="submission" date="2020-07" db="EMBL/GenBank/DDBJ databases">
        <title>Huge and variable diversity of episymbiotic CPR bacteria and DPANN archaea in groundwater ecosystems.</title>
        <authorList>
            <person name="He C.Y."/>
            <person name="Keren R."/>
            <person name="Whittaker M."/>
            <person name="Farag I.F."/>
            <person name="Doudna J."/>
            <person name="Cate J.H.D."/>
            <person name="Banfield J.F."/>
        </authorList>
    </citation>
    <scope>NUCLEOTIDE SEQUENCE</scope>
    <source>
        <strain evidence="10">NC_groundwater_972_Pr1_S-0.2um_49_27</strain>
    </source>
</reference>
<evidence type="ECO:0000256" key="8">
    <source>
        <dbReference type="SAM" id="Phobius"/>
    </source>
</evidence>
<dbReference type="Pfam" id="PF13231">
    <property type="entry name" value="PMT_2"/>
    <property type="match status" value="1"/>
</dbReference>
<feature type="transmembrane region" description="Helical" evidence="8">
    <location>
        <begin position="411"/>
        <end position="430"/>
    </location>
</feature>
<dbReference type="GO" id="GO:0016763">
    <property type="term" value="F:pentosyltransferase activity"/>
    <property type="evidence" value="ECO:0007669"/>
    <property type="project" value="TreeGrafter"/>
</dbReference>
<evidence type="ECO:0000256" key="7">
    <source>
        <dbReference type="ARBA" id="ARBA00023136"/>
    </source>
</evidence>
<dbReference type="Proteomes" id="UP000808388">
    <property type="component" value="Unassembled WGS sequence"/>
</dbReference>
<evidence type="ECO:0000256" key="2">
    <source>
        <dbReference type="ARBA" id="ARBA00022475"/>
    </source>
</evidence>
<feature type="domain" description="Glycosyltransferase RgtA/B/C/D-like" evidence="9">
    <location>
        <begin position="74"/>
        <end position="232"/>
    </location>
</feature>
<evidence type="ECO:0000313" key="11">
    <source>
        <dbReference type="Proteomes" id="UP000808388"/>
    </source>
</evidence>
<keyword evidence="2" id="KW-1003">Cell membrane</keyword>
<name>A0A9D6LMH1_9BACT</name>
<proteinExistence type="predicted"/>
<keyword evidence="4" id="KW-0808">Transferase</keyword>
<keyword evidence="6 8" id="KW-1133">Transmembrane helix</keyword>
<evidence type="ECO:0000259" key="9">
    <source>
        <dbReference type="Pfam" id="PF13231"/>
    </source>
</evidence>
<dbReference type="PANTHER" id="PTHR33908">
    <property type="entry name" value="MANNOSYLTRANSFERASE YKCB-RELATED"/>
    <property type="match status" value="1"/>
</dbReference>
<feature type="transmembrane region" description="Helical" evidence="8">
    <location>
        <begin position="442"/>
        <end position="462"/>
    </location>
</feature>
<feature type="transmembrane region" description="Helical" evidence="8">
    <location>
        <begin position="90"/>
        <end position="115"/>
    </location>
</feature>
<dbReference type="EMBL" id="JACQCQ010000002">
    <property type="protein sequence ID" value="MBI3627209.1"/>
    <property type="molecule type" value="Genomic_DNA"/>
</dbReference>
<sequence>MSRNISKPLVYIYIISLILHLAVFSFFLLKQGEIGGLFVVDASDYVGEAKNIADGHGFSVTPEAPYIPNATIGPLYPLYLSIFYRFTGHFWPAVLVQNIIASFIPILVFLIGSYFILDRRILWGAALFSAIEPNLLYYTSVVASEGVFIVLLLLSMLAFIRFLKTDKKSWLIVSALILGLTVLSRIAIQYLVGFLAFWLLVYFIKKKYSTKVIIQNLAILLLVYFAFISPWMIRNWRTFGHTELATTGWIDLYTRTGSSVRALVEGTSYGESYHRQLQDLVDQGIIKDADEREMYGFQFQPLLKAQTLTLFREHPEELVKVSLISFISILTQDNTYVFLHQAGVLPAVPGNVSPSLILFQKGIRGVVATMLTLARNQAYLVIYAGRILWAILTVLFAVGVYALWKAKESRAFISFLMLVIFYVWGISIPLTASISARYRTPIIPIMSLFIVVGAWYLAYRIFSRYVSPRSQ</sequence>
<dbReference type="AlphaFoldDB" id="A0A9D6LMH1"/>
<comment type="caution">
    <text evidence="10">The sequence shown here is derived from an EMBL/GenBank/DDBJ whole genome shotgun (WGS) entry which is preliminary data.</text>
</comment>
<feature type="transmembrane region" description="Helical" evidence="8">
    <location>
        <begin position="213"/>
        <end position="233"/>
    </location>
</feature>
<evidence type="ECO:0000256" key="3">
    <source>
        <dbReference type="ARBA" id="ARBA00022676"/>
    </source>
</evidence>
<keyword evidence="5 8" id="KW-0812">Transmembrane</keyword>
<feature type="transmembrane region" description="Helical" evidence="8">
    <location>
        <begin position="380"/>
        <end position="404"/>
    </location>
</feature>
<gene>
    <name evidence="10" type="ORF">HY220_00455</name>
</gene>
<dbReference type="InterPro" id="IPR038731">
    <property type="entry name" value="RgtA/B/C-like"/>
</dbReference>
<comment type="subcellular location">
    <subcellularLocation>
        <location evidence="1">Cell membrane</location>
        <topology evidence="1">Multi-pass membrane protein</topology>
    </subcellularLocation>
</comment>
<protein>
    <submittedName>
        <fullName evidence="10">Glycosyltransferase family 39 protein</fullName>
    </submittedName>
</protein>
<keyword evidence="7 8" id="KW-0472">Membrane</keyword>
<evidence type="ECO:0000256" key="5">
    <source>
        <dbReference type="ARBA" id="ARBA00022692"/>
    </source>
</evidence>
<dbReference type="PANTHER" id="PTHR33908:SF11">
    <property type="entry name" value="MEMBRANE PROTEIN"/>
    <property type="match status" value="1"/>
</dbReference>
<feature type="transmembrane region" description="Helical" evidence="8">
    <location>
        <begin position="9"/>
        <end position="29"/>
    </location>
</feature>
<organism evidence="10 11">
    <name type="scientific">Candidatus Sungiibacteriota bacterium</name>
    <dbReference type="NCBI Taxonomy" id="2750080"/>
    <lineage>
        <taxon>Bacteria</taxon>
        <taxon>Candidatus Sungiibacteriota</taxon>
    </lineage>
</organism>
<keyword evidence="3" id="KW-0328">Glycosyltransferase</keyword>
<dbReference type="GO" id="GO:0009103">
    <property type="term" value="P:lipopolysaccharide biosynthetic process"/>
    <property type="evidence" value="ECO:0007669"/>
    <property type="project" value="UniProtKB-ARBA"/>
</dbReference>
<feature type="transmembrane region" description="Helical" evidence="8">
    <location>
        <begin position="172"/>
        <end position="201"/>
    </location>
</feature>
<accession>A0A9D6LMH1</accession>
<dbReference type="GO" id="GO:0005886">
    <property type="term" value="C:plasma membrane"/>
    <property type="evidence" value="ECO:0007669"/>
    <property type="project" value="UniProtKB-SubCell"/>
</dbReference>
<evidence type="ECO:0000256" key="6">
    <source>
        <dbReference type="ARBA" id="ARBA00022989"/>
    </source>
</evidence>